<dbReference type="AlphaFoldDB" id="Q07J65"/>
<protein>
    <recommendedName>
        <fullName evidence="2">DUF2336 domain-containing protein</fullName>
    </recommendedName>
</protein>
<dbReference type="eggNOG" id="COG5330">
    <property type="taxonomic scope" value="Bacteria"/>
</dbReference>
<dbReference type="EMBL" id="CP000463">
    <property type="protein sequence ID" value="ABJ08019.1"/>
    <property type="molecule type" value="Genomic_DNA"/>
</dbReference>
<sequence length="358" mass="40077">MNSLLADLESTISRGSAETRAKALEHTTHVLITGKYNEDEIWIFGEIISKLMHELEERARSALSRRLSASSNAPAQVMHRLALDDSINVAGPALQFCEKLDATTLIETATTKGQRHLLAVARRRSVEQPVTDILVRRGDRDVVVALVDNSGASLSEFGFLHLLTRSMDDSIIAEHLGARRDIPRHIFQQLIAKASEEVRRKLISERGNLVAEINSTVVDATERLHAKFGPASKEYFQAKRIVRSLREQGRLNEQQLHSFALQDNFYEATVALSVLCNVPVHMVETALRSGDSETTLLLAKAINLSWTTAMAILFLATPGRRISGSKLEQLQSEYSFLNVQTSQEVLQVYRSRKYMNEE</sequence>
<gene>
    <name evidence="1" type="ordered locus">RPE_4093</name>
</gene>
<dbReference type="KEGG" id="rpe:RPE_4093"/>
<organism evidence="1">
    <name type="scientific">Rhodopseudomonas palustris (strain BisA53)</name>
    <dbReference type="NCBI Taxonomy" id="316055"/>
    <lineage>
        <taxon>Bacteria</taxon>
        <taxon>Pseudomonadati</taxon>
        <taxon>Pseudomonadota</taxon>
        <taxon>Alphaproteobacteria</taxon>
        <taxon>Hyphomicrobiales</taxon>
        <taxon>Nitrobacteraceae</taxon>
        <taxon>Rhodopseudomonas</taxon>
    </lineage>
</organism>
<evidence type="ECO:0008006" key="2">
    <source>
        <dbReference type="Google" id="ProtNLM"/>
    </source>
</evidence>
<name>Q07J65_RHOP5</name>
<proteinExistence type="predicted"/>
<dbReference type="HOGENOM" id="CLU_056688_0_0_5"/>
<accession>Q07J65</accession>
<dbReference type="Pfam" id="PF10098">
    <property type="entry name" value="DUF2336"/>
    <property type="match status" value="1"/>
</dbReference>
<dbReference type="InterPro" id="IPR019285">
    <property type="entry name" value="DUF2336"/>
</dbReference>
<reference evidence="1" key="1">
    <citation type="submission" date="2006-09" db="EMBL/GenBank/DDBJ databases">
        <title>Complete sequence of Rhodopseudomonas palustris BisA53.</title>
        <authorList>
            <consortium name="US DOE Joint Genome Institute"/>
            <person name="Copeland A."/>
            <person name="Lucas S."/>
            <person name="Lapidus A."/>
            <person name="Barry K."/>
            <person name="Detter J.C."/>
            <person name="Glavina del Rio T."/>
            <person name="Hammon N."/>
            <person name="Israni S."/>
            <person name="Dalin E."/>
            <person name="Tice H."/>
            <person name="Pitluck S."/>
            <person name="Chain P."/>
            <person name="Malfatti S."/>
            <person name="Shin M."/>
            <person name="Vergez L."/>
            <person name="Schmutz J."/>
            <person name="Larimer F."/>
            <person name="Land M."/>
            <person name="Hauser L."/>
            <person name="Pelletier D.A."/>
            <person name="Kyrpides N."/>
            <person name="Kim E."/>
            <person name="Harwood C.S."/>
            <person name="Oda Y."/>
            <person name="Richardson P."/>
        </authorList>
    </citation>
    <scope>NUCLEOTIDE SEQUENCE [LARGE SCALE GENOMIC DNA]</scope>
    <source>
        <strain evidence="1">BisA53</strain>
    </source>
</reference>
<evidence type="ECO:0000313" key="1">
    <source>
        <dbReference type="EMBL" id="ABJ08019.1"/>
    </source>
</evidence>
<dbReference type="STRING" id="316055.RPE_4093"/>